<keyword evidence="3" id="KW-1185">Reference proteome</keyword>
<dbReference type="OrthoDB" id="2040705at2"/>
<organism evidence="2 3">
    <name type="scientific">Vagococcus carniphilus</name>
    <dbReference type="NCBI Taxonomy" id="218144"/>
    <lineage>
        <taxon>Bacteria</taxon>
        <taxon>Bacillati</taxon>
        <taxon>Bacillota</taxon>
        <taxon>Bacilli</taxon>
        <taxon>Lactobacillales</taxon>
        <taxon>Enterococcaceae</taxon>
        <taxon>Vagococcus</taxon>
    </lineage>
</organism>
<evidence type="ECO:0000256" key="1">
    <source>
        <dbReference type="SAM" id="Phobius"/>
    </source>
</evidence>
<dbReference type="Pfam" id="PF19700">
    <property type="entry name" value="DUF6198"/>
    <property type="match status" value="1"/>
</dbReference>
<protein>
    <recommendedName>
        <fullName evidence="4">YitT family protein</fullName>
    </recommendedName>
</protein>
<evidence type="ECO:0000313" key="2">
    <source>
        <dbReference type="EMBL" id="RSU15460.1"/>
    </source>
</evidence>
<keyword evidence="1" id="KW-0472">Membrane</keyword>
<reference evidence="2 3" key="1">
    <citation type="submission" date="2017-05" db="EMBL/GenBank/DDBJ databases">
        <title>Vagococcus spp. assemblies.</title>
        <authorList>
            <person name="Gulvik C.A."/>
        </authorList>
    </citation>
    <scope>NUCLEOTIDE SEQUENCE [LARGE SCALE GENOMIC DNA]</scope>
    <source>
        <strain evidence="2 3">SS1714</strain>
    </source>
</reference>
<dbReference type="RefSeq" id="WP_126793362.1">
    <property type="nucleotide sequence ID" value="NZ_CP060720.1"/>
</dbReference>
<proteinExistence type="predicted"/>
<comment type="caution">
    <text evidence="2">The sequence shown here is derived from an EMBL/GenBank/DDBJ whole genome shotgun (WGS) entry which is preliminary data.</text>
</comment>
<dbReference type="EMBL" id="NGKB01000005">
    <property type="protein sequence ID" value="RSU15460.1"/>
    <property type="molecule type" value="Genomic_DNA"/>
</dbReference>
<name>A0A430B529_9ENTE</name>
<dbReference type="Proteomes" id="UP000288028">
    <property type="component" value="Unassembled WGS sequence"/>
</dbReference>
<feature type="transmembrane region" description="Helical" evidence="1">
    <location>
        <begin position="103"/>
        <end position="125"/>
    </location>
</feature>
<keyword evidence="1" id="KW-0812">Transmembrane</keyword>
<evidence type="ECO:0008006" key="4">
    <source>
        <dbReference type="Google" id="ProtNLM"/>
    </source>
</evidence>
<evidence type="ECO:0000313" key="3">
    <source>
        <dbReference type="Proteomes" id="UP000288028"/>
    </source>
</evidence>
<dbReference type="AlphaFoldDB" id="A0A430B529"/>
<dbReference type="GeneID" id="95580792"/>
<keyword evidence="1" id="KW-1133">Transmembrane helix</keyword>
<gene>
    <name evidence="2" type="ORF">CBF28_06960</name>
</gene>
<feature type="transmembrane region" description="Helical" evidence="1">
    <location>
        <begin position="154"/>
        <end position="176"/>
    </location>
</feature>
<dbReference type="InterPro" id="IPR038750">
    <property type="entry name" value="YczE/YyaS-like"/>
</dbReference>
<feature type="transmembrane region" description="Helical" evidence="1">
    <location>
        <begin position="73"/>
        <end position="91"/>
    </location>
</feature>
<sequence length="207" mass="22924">MKKLIQSLFYYFISAVGISLTIKANVGVSSFNSLNVSIANLSTLQIGTVTTLLNISFLIGCVLLDKERSFPKYLLMLLAVMSFGEAINLVYYHLFSQFTIDSYLLNLILFLLGVVIAGFGTGQVLRLSLLKFPIESFCQLLAEKTSHSFSTYRYSVDIVCVSLSLILSFAFSLPVVVREGTIISLFLLSGVINWSKELFTRKGLVEG</sequence>
<feature type="transmembrane region" description="Helical" evidence="1">
    <location>
        <begin position="7"/>
        <end position="26"/>
    </location>
</feature>
<dbReference type="PANTHER" id="PTHR40078:SF1">
    <property type="entry name" value="INTEGRAL MEMBRANE PROTEIN"/>
    <property type="match status" value="1"/>
</dbReference>
<accession>A0A430B529</accession>
<dbReference type="PANTHER" id="PTHR40078">
    <property type="entry name" value="INTEGRAL MEMBRANE PROTEIN-RELATED"/>
    <property type="match status" value="1"/>
</dbReference>